<dbReference type="InterPro" id="IPR038056">
    <property type="entry name" value="YjbR-like_sf"/>
</dbReference>
<evidence type="ECO:0000313" key="2">
    <source>
        <dbReference type="Proteomes" id="UP000623608"/>
    </source>
</evidence>
<evidence type="ECO:0000313" key="1">
    <source>
        <dbReference type="EMBL" id="GIF21052.1"/>
    </source>
</evidence>
<dbReference type="Pfam" id="PF04237">
    <property type="entry name" value="YjbR"/>
    <property type="match status" value="1"/>
</dbReference>
<reference evidence="1" key="1">
    <citation type="submission" date="2021-01" db="EMBL/GenBank/DDBJ databases">
        <title>Whole genome shotgun sequence of Actinoplanes tereljensis NBRC 105297.</title>
        <authorList>
            <person name="Komaki H."/>
            <person name="Tamura T."/>
        </authorList>
    </citation>
    <scope>NUCLEOTIDE SEQUENCE</scope>
    <source>
        <strain evidence="1">NBRC 105297</strain>
    </source>
</reference>
<evidence type="ECO:0008006" key="3">
    <source>
        <dbReference type="Google" id="ProtNLM"/>
    </source>
</evidence>
<sequence length="126" mass="13982">MSPVGVTYEQLRDWVLALPGTREVFVEQWGHPTLRYGDKMFASGRPDSPQATVKASLEDQAELIASAPEVYAKSQYTGRFGWVRVELAKADPDELRQVVIEAWRRTAPKRVVAAYDAAQGYGPAEG</sequence>
<organism evidence="1 2">
    <name type="scientific">Paractinoplanes tereljensis</name>
    <dbReference type="NCBI Taxonomy" id="571912"/>
    <lineage>
        <taxon>Bacteria</taxon>
        <taxon>Bacillati</taxon>
        <taxon>Actinomycetota</taxon>
        <taxon>Actinomycetes</taxon>
        <taxon>Micromonosporales</taxon>
        <taxon>Micromonosporaceae</taxon>
        <taxon>Paractinoplanes</taxon>
    </lineage>
</organism>
<accession>A0A919TUK1</accession>
<dbReference type="InterPro" id="IPR058532">
    <property type="entry name" value="YjbR/MT2646/Rv2570-like"/>
</dbReference>
<dbReference type="SUPFAM" id="SSF142906">
    <property type="entry name" value="YjbR-like"/>
    <property type="match status" value="1"/>
</dbReference>
<comment type="caution">
    <text evidence="1">The sequence shown here is derived from an EMBL/GenBank/DDBJ whole genome shotgun (WGS) entry which is preliminary data.</text>
</comment>
<dbReference type="Proteomes" id="UP000623608">
    <property type="component" value="Unassembled WGS sequence"/>
</dbReference>
<dbReference type="AlphaFoldDB" id="A0A919TUK1"/>
<proteinExistence type="predicted"/>
<name>A0A919TUK1_9ACTN</name>
<gene>
    <name evidence="1" type="ORF">Ate02nite_37820</name>
</gene>
<keyword evidence="2" id="KW-1185">Reference proteome</keyword>
<dbReference type="EMBL" id="BOMY01000024">
    <property type="protein sequence ID" value="GIF21052.1"/>
    <property type="molecule type" value="Genomic_DNA"/>
</dbReference>
<dbReference type="Gene3D" id="3.90.1150.30">
    <property type="match status" value="1"/>
</dbReference>
<protein>
    <recommendedName>
        <fullName evidence="3">MmcQ/YjbR family DNA-binding protein</fullName>
    </recommendedName>
</protein>